<evidence type="ECO:0008006" key="4">
    <source>
        <dbReference type="Google" id="ProtNLM"/>
    </source>
</evidence>
<keyword evidence="3" id="KW-1185">Reference proteome</keyword>
<comment type="caution">
    <text evidence="2">The sequence shown here is derived from an EMBL/GenBank/DDBJ whole genome shotgun (WGS) entry which is preliminary data.</text>
</comment>
<evidence type="ECO:0000313" key="2">
    <source>
        <dbReference type="EMBL" id="CAL7939091.1"/>
    </source>
</evidence>
<name>A0ABP1NHS9_XYLVO</name>
<protein>
    <recommendedName>
        <fullName evidence="4">Separase</fullName>
    </recommendedName>
</protein>
<feature type="region of interest" description="Disordered" evidence="1">
    <location>
        <begin position="1434"/>
        <end position="1456"/>
    </location>
</feature>
<evidence type="ECO:0000313" key="3">
    <source>
        <dbReference type="Proteomes" id="UP001642520"/>
    </source>
</evidence>
<reference evidence="2 3" key="1">
    <citation type="submission" date="2024-08" db="EMBL/GenBank/DDBJ databases">
        <authorList>
            <person name="Will J Nash"/>
            <person name="Angela Man"/>
            <person name="Seanna McTaggart"/>
            <person name="Kendall Baker"/>
            <person name="Tom Barker"/>
            <person name="Leah Catchpole"/>
            <person name="Alex Durrant"/>
            <person name="Karim Gharbi"/>
            <person name="Naomi Irish"/>
            <person name="Gemy Kaithakottil"/>
            <person name="Debby Ku"/>
            <person name="Aaliyah Providence"/>
            <person name="Felix Shaw"/>
            <person name="David Swarbreck"/>
            <person name="Chris Watkins"/>
            <person name="Ann M. McCartney"/>
            <person name="Giulio Formenti"/>
            <person name="Alice Mouton"/>
            <person name="Noel Vella"/>
            <person name="Bjorn M von Reumont"/>
            <person name="Adriana Vella"/>
            <person name="Wilfried Haerty"/>
        </authorList>
    </citation>
    <scope>NUCLEOTIDE SEQUENCE [LARGE SCALE GENOMIC DNA]</scope>
</reference>
<sequence>MTNIEIKIKKWIELIQTEKLNGLPEDIQANVLVKNDKVNKQIFKLLLYLSHTADKCDKRNQIMGMEIYKLTCTLCTILTDIPDNNKFVCSLYHIINCLLVMYMFDQAYKVCFYLKTEALHCSHEYVSDILVKIAHLWYNVTNNEFLVLQKNLSNAKNYLQLKNIIKYELEIIQIVHKNPTKHLLTRTSTYFDKIVSTSKKPNVCFFNFSAFIIECLNQIKMHLNTDEKYIICRHMLHITSKIVCESINDEYLKSAIKIWSTIKDHFRKILSQDDECYQSFMVFEFLCDALAKPIECLVENDVKQLRQMTDIYTKLTGKYGYTGSVKWITFSIVQILDPLFVYWDACIKAGRKIYLRNDLLLEIMNLVEHTSMCFIKQTLDKCKSCQSEECTIRKDIYNAVVIKIRCMNVIIKLSTDDLSRDIYTLAKKFLEQNIELIMEMKSNKCRCWTQVWSATSALIYNLSIMYDSFQEESLSLISLLFTSTVHFDVAQLKSHCGRQNSACFTLHRISSYYYNHGMYKEAMTTVALNALLGYNDSESKAFRTWANIKHKSVASKEIMEMTILACLKRDKSMFKELGFSIELSKYDLIEICLKEIKSLQDAKVNLSAAIHKVLSEMKVLNATSIQNARAVQMLVFHLLHFDYDEDILDCLKQTMENLMQVKTDSSVLCLQANLEFYIFVTHLHAMNKKTRMEMENTKFALYAPKTNALEETESPDVVPAYSMINIKEHFRLMKYLQLPLKKWSKCFKQNLKEIAKEHESIITLHTLIIAGEYAHLYRYQECEVDIWKFVYALASELKNNFAIIYVTGRCIALRHINDEWITTAKKLAIKLKDTSDDDTIYAIAIFWISLSDFYFERNMYDEARKLLDESAKLPGISFFNNIAVYLYRLDRILYNCHLYKGSMEHKEYTRYIVETLYTLVNLNEELSERRWNPQDKHLLGFDMLFSATVNLSLRMNSLLSFREIGAHLVRRLKTAQALGATMRVAEILKSLCYIDLSRVQLNDCEVKLQGLEHILNIEAFKASMNSSNTKNKSENILSTPIRVIDPIRDVPQNDTSPVLRNKVFDLPEFMCHNECSCYLCQNVSYHYLVFTSTHIRAQLYALQENIAASLQHFNGAFKIKEKLVKAEKYKLKSNDAHISWQERFYSIDYVLLLINFAYFWRNYLNTREEKLVSMILLVSQICEMYKLNGHPIYMAAKELMLDYHFQKIFNSSDYSKFTVPDVSSIDTSKYVQESKVEGSICVTPNISNPRTKKPVTLQRNRTPPLLKLTKVNMEFSDEEDNVSTPPARHKMARSRGRLTRRKILEEEYSDSVSQMKQKSKQSKNDLSLKELNDTKENNSIVSIKDMINKVTLLAPDISEHLSKTVDEVDEPITTKNVQKLIDMVESLKVNVTSGKKAKKTRNLKLHSSDCDKINQVIMMFKDFEIDEEKNNSNVVNKNDVTPERDEKSASSVMANPLTCHEQNKINEKNSIEKLQQNNLDNLKKTCTSESSSLRITRKSAKQAILNKETHSAKSKKLKKK</sequence>
<evidence type="ECO:0000256" key="1">
    <source>
        <dbReference type="SAM" id="MobiDB-lite"/>
    </source>
</evidence>
<gene>
    <name evidence="2" type="ORF">XYLVIOL_LOCUS3665</name>
</gene>
<feature type="region of interest" description="Disordered" evidence="1">
    <location>
        <begin position="1276"/>
        <end position="1329"/>
    </location>
</feature>
<proteinExistence type="predicted"/>
<dbReference type="EMBL" id="CAXAJV020001289">
    <property type="protein sequence ID" value="CAL7939091.1"/>
    <property type="molecule type" value="Genomic_DNA"/>
</dbReference>
<accession>A0ABP1NHS9</accession>
<feature type="region of interest" description="Disordered" evidence="1">
    <location>
        <begin position="1487"/>
        <end position="1520"/>
    </location>
</feature>
<organism evidence="2 3">
    <name type="scientific">Xylocopa violacea</name>
    <name type="common">Violet carpenter bee</name>
    <name type="synonym">Apis violacea</name>
    <dbReference type="NCBI Taxonomy" id="135666"/>
    <lineage>
        <taxon>Eukaryota</taxon>
        <taxon>Metazoa</taxon>
        <taxon>Ecdysozoa</taxon>
        <taxon>Arthropoda</taxon>
        <taxon>Hexapoda</taxon>
        <taxon>Insecta</taxon>
        <taxon>Pterygota</taxon>
        <taxon>Neoptera</taxon>
        <taxon>Endopterygota</taxon>
        <taxon>Hymenoptera</taxon>
        <taxon>Apocrita</taxon>
        <taxon>Aculeata</taxon>
        <taxon>Apoidea</taxon>
        <taxon>Anthophila</taxon>
        <taxon>Apidae</taxon>
        <taxon>Xylocopa</taxon>
        <taxon>Xylocopa</taxon>
    </lineage>
</organism>
<dbReference type="Proteomes" id="UP001642520">
    <property type="component" value="Unassembled WGS sequence"/>
</dbReference>
<feature type="compositionally biased region" description="Basic residues" evidence="1">
    <location>
        <begin position="1287"/>
        <end position="1301"/>
    </location>
</feature>